<protein>
    <submittedName>
        <fullName evidence="3">Polysaccharide deacetylase</fullName>
    </submittedName>
</protein>
<accession>A0A1G9VNU4</accession>
<dbReference type="PROSITE" id="PS51677">
    <property type="entry name" value="NODB"/>
    <property type="match status" value="1"/>
</dbReference>
<dbReference type="PANTHER" id="PTHR34216">
    <property type="match status" value="1"/>
</dbReference>
<evidence type="ECO:0000313" key="3">
    <source>
        <dbReference type="EMBL" id="SDM73766.1"/>
    </source>
</evidence>
<organism evidence="3 4">
    <name type="scientific">Lachnospira pectinoschiza</name>
    <dbReference type="NCBI Taxonomy" id="28052"/>
    <lineage>
        <taxon>Bacteria</taxon>
        <taxon>Bacillati</taxon>
        <taxon>Bacillota</taxon>
        <taxon>Clostridia</taxon>
        <taxon>Lachnospirales</taxon>
        <taxon>Lachnospiraceae</taxon>
        <taxon>Lachnospira</taxon>
    </lineage>
</organism>
<dbReference type="RefSeq" id="WP_074521220.1">
    <property type="nucleotide sequence ID" value="NZ_FNHZ01000002.1"/>
</dbReference>
<dbReference type="CDD" id="cd10967">
    <property type="entry name" value="CE4_GLA_like_6s"/>
    <property type="match status" value="1"/>
</dbReference>
<dbReference type="InterPro" id="IPR011330">
    <property type="entry name" value="Glyco_hydro/deAcase_b/a-brl"/>
</dbReference>
<dbReference type="GO" id="GO:0005975">
    <property type="term" value="P:carbohydrate metabolic process"/>
    <property type="evidence" value="ECO:0007669"/>
    <property type="project" value="InterPro"/>
</dbReference>
<name>A0A1G9VNU4_9FIRM</name>
<sequence length="289" mass="33749">MNRIYKAYPGGKHKVLTLSYDDGKVQDYRLLELLDKYHIKATFNLNSEVKDDIHISQDEWKELYKNHEVAVHTMTHPTMARCTPYQICEELLEDKNNLEEIMQRPVRGLAFPNGSYNDEIINLAKSLGFKYARVAGDKYANICAAKHFAKDAEGPILLGDETGFGIPEDYMHWLPTCHHNHHLVDLAKDFINLTKKQYLYMMYVWGHSFEFDRNDNWELMEEFCKVISNRDDIWYATNLEIVEYDEAFNNLQFFARNSYVYNPNAMSVFVMANNDKCIEIPGGATIKLF</sequence>
<evidence type="ECO:0000256" key="1">
    <source>
        <dbReference type="ARBA" id="ARBA00022729"/>
    </source>
</evidence>
<dbReference type="GO" id="GO:0016810">
    <property type="term" value="F:hydrolase activity, acting on carbon-nitrogen (but not peptide) bonds"/>
    <property type="evidence" value="ECO:0007669"/>
    <property type="project" value="InterPro"/>
</dbReference>
<dbReference type="Proteomes" id="UP000187651">
    <property type="component" value="Unassembled WGS sequence"/>
</dbReference>
<feature type="domain" description="NodB homology" evidence="2">
    <location>
        <begin position="14"/>
        <end position="236"/>
    </location>
</feature>
<dbReference type="PANTHER" id="PTHR34216:SF11">
    <property type="entry name" value="CHITOOLIGOSACCHARIDE DEACETYLASE"/>
    <property type="match status" value="1"/>
</dbReference>
<dbReference type="OrthoDB" id="43281at2"/>
<dbReference type="SUPFAM" id="SSF88713">
    <property type="entry name" value="Glycoside hydrolase/deacetylase"/>
    <property type="match status" value="1"/>
</dbReference>
<dbReference type="AlphaFoldDB" id="A0A1G9VNU4"/>
<dbReference type="InterPro" id="IPR002509">
    <property type="entry name" value="NODB_dom"/>
</dbReference>
<dbReference type="Pfam" id="PF01522">
    <property type="entry name" value="Polysacc_deac_1"/>
    <property type="match status" value="1"/>
</dbReference>
<dbReference type="InterPro" id="IPR051398">
    <property type="entry name" value="Polysacch_Deacetylase"/>
</dbReference>
<keyword evidence="4" id="KW-1185">Reference proteome</keyword>
<dbReference type="EMBL" id="FNHZ01000002">
    <property type="protein sequence ID" value="SDM73766.1"/>
    <property type="molecule type" value="Genomic_DNA"/>
</dbReference>
<proteinExistence type="predicted"/>
<evidence type="ECO:0000313" key="4">
    <source>
        <dbReference type="Proteomes" id="UP000187651"/>
    </source>
</evidence>
<keyword evidence="1" id="KW-0732">Signal</keyword>
<dbReference type="Gene3D" id="3.20.20.370">
    <property type="entry name" value="Glycoside hydrolase/deacetylase"/>
    <property type="match status" value="1"/>
</dbReference>
<evidence type="ECO:0000259" key="2">
    <source>
        <dbReference type="PROSITE" id="PS51677"/>
    </source>
</evidence>
<reference evidence="4" key="1">
    <citation type="submission" date="2016-10" db="EMBL/GenBank/DDBJ databases">
        <authorList>
            <person name="Varghese N."/>
            <person name="Submissions S."/>
        </authorList>
    </citation>
    <scope>NUCLEOTIDE SEQUENCE [LARGE SCALE GENOMIC DNA]</scope>
    <source>
        <strain evidence="4">M83</strain>
    </source>
</reference>
<gene>
    <name evidence="3" type="ORF">SAMN05216544_1024</name>
</gene>